<name>A0A6J4N9B4_9CHLR</name>
<feature type="region of interest" description="Disordered" evidence="1">
    <location>
        <begin position="1"/>
        <end position="21"/>
    </location>
</feature>
<dbReference type="EMBL" id="CADCTR010003024">
    <property type="protein sequence ID" value="CAA9378765.1"/>
    <property type="molecule type" value="Genomic_DNA"/>
</dbReference>
<evidence type="ECO:0000256" key="1">
    <source>
        <dbReference type="SAM" id="MobiDB-lite"/>
    </source>
</evidence>
<evidence type="ECO:0000313" key="2">
    <source>
        <dbReference type="EMBL" id="CAA9378765.1"/>
    </source>
</evidence>
<accession>A0A6J4N9B4</accession>
<reference evidence="2" key="1">
    <citation type="submission" date="2020-02" db="EMBL/GenBank/DDBJ databases">
        <authorList>
            <person name="Meier V. D."/>
        </authorList>
    </citation>
    <scope>NUCLEOTIDE SEQUENCE</scope>
    <source>
        <strain evidence="2">AVDCRST_MAG93</strain>
    </source>
</reference>
<dbReference type="AlphaFoldDB" id="A0A6J4N9B4"/>
<organism evidence="2">
    <name type="scientific">uncultured Chloroflexia bacterium</name>
    <dbReference type="NCBI Taxonomy" id="1672391"/>
    <lineage>
        <taxon>Bacteria</taxon>
        <taxon>Bacillati</taxon>
        <taxon>Chloroflexota</taxon>
        <taxon>Chloroflexia</taxon>
        <taxon>environmental samples</taxon>
    </lineage>
</organism>
<protein>
    <submittedName>
        <fullName evidence="2">Uncharacterized protein</fullName>
    </submittedName>
</protein>
<gene>
    <name evidence="2" type="ORF">AVDCRST_MAG93-9019</name>
</gene>
<sequence>MCGGQEVCHKGTAASSNSNDTVNIPLYRSWYNLRSSEGH</sequence>
<proteinExistence type="predicted"/>